<accession>A0A562URW8</accession>
<dbReference type="RefSeq" id="WP_147142901.1">
    <property type="nucleotide sequence ID" value="NZ_BAABIJ010000004.1"/>
</dbReference>
<reference evidence="1 2" key="1">
    <citation type="journal article" date="2013" name="Stand. Genomic Sci.">
        <title>Genomic Encyclopedia of Type Strains, Phase I: The one thousand microbial genomes (KMG-I) project.</title>
        <authorList>
            <person name="Kyrpides N.C."/>
            <person name="Woyke T."/>
            <person name="Eisen J.A."/>
            <person name="Garrity G."/>
            <person name="Lilburn T.G."/>
            <person name="Beck B.J."/>
            <person name="Whitman W.B."/>
            <person name="Hugenholtz P."/>
            <person name="Klenk H.P."/>
        </authorList>
    </citation>
    <scope>NUCLEOTIDE SEQUENCE [LARGE SCALE GENOMIC DNA]</scope>
    <source>
        <strain evidence="1 2">DSM 45044</strain>
    </source>
</reference>
<dbReference type="AlphaFoldDB" id="A0A562URW8"/>
<proteinExistence type="predicted"/>
<sequence>MNFSELLQLDTGVLHSARDSASQAGSGFDAQADAMREHNKALSEIWHGPDARKAHTALAATRRPLEDFGQVFRMVSRVTDQLAERLRQSQEVLRDTIETAKTIPATVDMSTGVVTAFWPNEWPTTFESPSQKASYEAAFARNQADAESMTEALRQIVEQANRFDRDASNALARIDTPAEAKAAYQGAFGTDADTEDAETALRLFTEAGGGRLSPAEVRRLQELVGQNSQDFEFAGALLAKLGPEGLLKAYGNVALEGGLTPDFQAGMGRLLSAAMDPVNPHRVDPTFGQRMRDLVGAHVALEDDGETKLVPGHGLIAPLLETGDFESTFLVPVASDIYNAVSPLNARMAAGFDVIGPEALSPLGSVLTGLANNPSAATTFALTRPDVLKHVLTQPGERVPGSPVDISLTGRFLRVAATGYDALDAASPRSGEHNTWQAKAAAQIVALVGDQANLLRSDTPELNAFRNDMALIAAEYIEDFYIGFNTPNTEKLPTDLKPRGAPLDLAQWSGLRGDDKQPLYDFMKLASFSKEGRAVITGAALPLAQVELAKSIAREGRDSAVAINALNGFARLMGQVHNGRFAVGREEVAALNEADATSARWLKLGLGITVGYLASIAMPSRPFLGAVTASSIPEFLINPIVDEQVRRKQQIRESGLNQDQWADLRAEYTQQVELYAQVIESVRNADLPGVQNIPSQESGFYEHALTELLQEFDVQITEVPQKD</sequence>
<protein>
    <submittedName>
        <fullName evidence="1">Uncharacterized protein</fullName>
    </submittedName>
</protein>
<dbReference type="EMBL" id="VLLL01000008">
    <property type="protein sequence ID" value="TWJ08354.1"/>
    <property type="molecule type" value="Genomic_DNA"/>
</dbReference>
<evidence type="ECO:0000313" key="2">
    <source>
        <dbReference type="Proteomes" id="UP000321617"/>
    </source>
</evidence>
<dbReference type="Proteomes" id="UP000321617">
    <property type="component" value="Unassembled WGS sequence"/>
</dbReference>
<name>A0A562URW8_9ACTN</name>
<gene>
    <name evidence="1" type="ORF">LX16_4582</name>
</gene>
<keyword evidence="2" id="KW-1185">Reference proteome</keyword>
<organism evidence="1 2">
    <name type="scientific">Stackebrandtia albiflava</name>
    <dbReference type="NCBI Taxonomy" id="406432"/>
    <lineage>
        <taxon>Bacteria</taxon>
        <taxon>Bacillati</taxon>
        <taxon>Actinomycetota</taxon>
        <taxon>Actinomycetes</taxon>
        <taxon>Glycomycetales</taxon>
        <taxon>Glycomycetaceae</taxon>
        <taxon>Stackebrandtia</taxon>
    </lineage>
</organism>
<comment type="caution">
    <text evidence="1">The sequence shown here is derived from an EMBL/GenBank/DDBJ whole genome shotgun (WGS) entry which is preliminary data.</text>
</comment>
<evidence type="ECO:0000313" key="1">
    <source>
        <dbReference type="EMBL" id="TWJ08354.1"/>
    </source>
</evidence>
<dbReference type="OrthoDB" id="3846417at2"/>